<feature type="compositionally biased region" description="Acidic residues" evidence="2">
    <location>
        <begin position="600"/>
        <end position="615"/>
    </location>
</feature>
<feature type="region of interest" description="Disordered" evidence="2">
    <location>
        <begin position="204"/>
        <end position="430"/>
    </location>
</feature>
<keyword evidence="1" id="KW-0175">Coiled coil</keyword>
<evidence type="ECO:0000313" key="4">
    <source>
        <dbReference type="Proteomes" id="UP001583172"/>
    </source>
</evidence>
<evidence type="ECO:0000256" key="2">
    <source>
        <dbReference type="SAM" id="MobiDB-lite"/>
    </source>
</evidence>
<dbReference type="EMBL" id="JAZGSY010000185">
    <property type="protein sequence ID" value="KAL1838931.1"/>
    <property type="molecule type" value="Genomic_DNA"/>
</dbReference>
<keyword evidence="4" id="KW-1185">Reference proteome</keyword>
<feature type="compositionally biased region" description="Pro residues" evidence="2">
    <location>
        <begin position="1074"/>
        <end position="1089"/>
    </location>
</feature>
<organism evidence="3 4">
    <name type="scientific">Humicola insolens</name>
    <name type="common">Soft-rot fungus</name>
    <dbReference type="NCBI Taxonomy" id="85995"/>
    <lineage>
        <taxon>Eukaryota</taxon>
        <taxon>Fungi</taxon>
        <taxon>Dikarya</taxon>
        <taxon>Ascomycota</taxon>
        <taxon>Pezizomycotina</taxon>
        <taxon>Sordariomycetes</taxon>
        <taxon>Sordariomycetidae</taxon>
        <taxon>Sordariales</taxon>
        <taxon>Chaetomiaceae</taxon>
        <taxon>Mycothermus</taxon>
    </lineage>
</organism>
<sequence>MQQPSLSDRTDVRTSPSASAHDGAGDPIDFLHPARPVNRGRSLSHWHSSTGSTVFPSHPGSSVPVLSQSHSTQPPSEPDRAHTPDTPALLPPGPKMPHTASQRGGKARSTTTVAVTPHRASSPTDRPSRALGVTPTSSFTAESPSSSVTVGGAMPAPPTTRKRSRTIDAADETGVDENGHSKGGHTLRKRARVDYTQEMIEDDLGFPAARIGPAAKTASTPGSRGRKKKTGGQDDSDDESDDGSSLSLRRHRIDKSPVPSRTMPARRRNTAKKLSADLTNTADHASDDNQVRDTILVSVPAGLAAPSEPSSSPNASGGPGDSQALTPSPHHHPLLERHASASNDLHSASNDEGEAQAASSDSPSAADAARLPSGPTSFAGRPGLADDDSGLEQYSDMNGRAPNHPESPSVPLDTDRQARPSRFPHLDPIYKSETPFASRLNLTPYESDDVLLPGPYTEWVYPTTTVNPYTAGNCASSRATSPPATVPFEKAAEEIHWDMHRPIKMKQFARMYYQDRRRRKLAGEKPLSLWEYNNLVVKQWKEFHHGEPETTDSNGGAVSLTRLSEERPPHDNEEVVPKESPPAESAVPTAVPSPVPVEDGAPEDVEEQEADEPIADNDTRPATPAEPVEPVDVTRFPTKQYSFPRLRDPKDLTAELEEFTDLSTSELYEKAAAAVEVLHKYEKEYRELRKLLDDEENAKRRQANDKTIINWENRQRSDEPQFYRRHFDDVVKGPPPFEVRGMRAPKPYVDDTCLEHQKSEDRIMAQVYGFKLDTHPARVGKQDPEEQRWEMPENRLRKRTEKGAELAEENVVEGKRTRKPRNISDQSKDVSRSVTPAMAPTFGPARRPRRKVTTSTTPALSTFINGDEEDGDPVQATEAMPEPVRTRRAARGRGAAQEDEKPVSMPPGFGGALNKGIGASPANEDSRPSTATSEDSAQSAESIGSAYSLREKRKRNFVLENDPGLETRPKRRATSQAKVQQAEIQEPVVASPKKKRGPKKKDSSSQQPFLASVPSPVPHHTALPPAPQQQHQQQEAKFYNFVPAPMAAEANNGSAHTMPAQAGPFVHTFNAAPAFPPGAPPPPPPPPAVKKPLTKIKFTNNGASSASPVAVPTATSPHPTSRASTPGSTAGSANKAAPKRVRNKKVADGLASTLSNGDGDMDKPYSEMTKSEKMSWSMRRRWASGEMQGAVEKRRTTLANKKAERAAGNNNSGNNSSNGRGSNRAASEATSSGPATPAAGPVAVAGPAPAATLLALPRGQPTPPPMPPSSSGVTVLQAPQQPPVPSQGGGFLQQPLPPPPPGAYPYALPPPGNGTGSPAPWAG</sequence>
<protein>
    <submittedName>
        <fullName evidence="3">Uncharacterized protein</fullName>
    </submittedName>
</protein>
<feature type="compositionally biased region" description="Polar residues" evidence="2">
    <location>
        <begin position="1"/>
        <end position="18"/>
    </location>
</feature>
<feature type="region of interest" description="Disordered" evidence="2">
    <location>
        <begin position="775"/>
        <end position="1039"/>
    </location>
</feature>
<feature type="coiled-coil region" evidence="1">
    <location>
        <begin position="671"/>
        <end position="705"/>
    </location>
</feature>
<accession>A0ABR3VC23</accession>
<feature type="compositionally biased region" description="Low complexity" evidence="2">
    <location>
        <begin position="355"/>
        <end position="369"/>
    </location>
</feature>
<feature type="compositionally biased region" description="Polar residues" evidence="2">
    <location>
        <begin position="853"/>
        <end position="864"/>
    </location>
</feature>
<feature type="compositionally biased region" description="Polar residues" evidence="2">
    <location>
        <begin position="108"/>
        <end position="125"/>
    </location>
</feature>
<feature type="region of interest" description="Disordered" evidence="2">
    <location>
        <begin position="1068"/>
        <end position="1323"/>
    </location>
</feature>
<feature type="compositionally biased region" description="Low complexity" evidence="2">
    <location>
        <begin position="582"/>
        <end position="598"/>
    </location>
</feature>
<feature type="compositionally biased region" description="Low complexity" evidence="2">
    <location>
        <begin position="1206"/>
        <end position="1257"/>
    </location>
</feature>
<feature type="compositionally biased region" description="Polar residues" evidence="2">
    <location>
        <begin position="928"/>
        <end position="942"/>
    </location>
</feature>
<feature type="compositionally biased region" description="Low complexity" evidence="2">
    <location>
        <begin position="300"/>
        <end position="316"/>
    </location>
</feature>
<feature type="compositionally biased region" description="Basic and acidic residues" evidence="2">
    <location>
        <begin position="413"/>
        <end position="430"/>
    </location>
</feature>
<feature type="compositionally biased region" description="Polar residues" evidence="2">
    <location>
        <begin position="340"/>
        <end position="350"/>
    </location>
</feature>
<feature type="compositionally biased region" description="Polar residues" evidence="2">
    <location>
        <begin position="974"/>
        <end position="983"/>
    </location>
</feature>
<dbReference type="Proteomes" id="UP001583172">
    <property type="component" value="Unassembled WGS sequence"/>
</dbReference>
<comment type="caution">
    <text evidence="3">The sequence shown here is derived from an EMBL/GenBank/DDBJ whole genome shotgun (WGS) entry which is preliminary data.</text>
</comment>
<feature type="compositionally biased region" description="Basic and acidic residues" evidence="2">
    <location>
        <begin position="775"/>
        <end position="805"/>
    </location>
</feature>
<reference evidence="3 4" key="1">
    <citation type="journal article" date="2024" name="Commun. Biol.">
        <title>Comparative genomic analysis of thermophilic fungi reveals convergent evolutionary adaptations and gene losses.</title>
        <authorList>
            <person name="Steindorff A.S."/>
            <person name="Aguilar-Pontes M.V."/>
            <person name="Robinson A.J."/>
            <person name="Andreopoulos B."/>
            <person name="LaButti K."/>
            <person name="Kuo A."/>
            <person name="Mondo S."/>
            <person name="Riley R."/>
            <person name="Otillar R."/>
            <person name="Haridas S."/>
            <person name="Lipzen A."/>
            <person name="Grimwood J."/>
            <person name="Schmutz J."/>
            <person name="Clum A."/>
            <person name="Reid I.D."/>
            <person name="Moisan M.C."/>
            <person name="Butler G."/>
            <person name="Nguyen T.T.M."/>
            <person name="Dewar K."/>
            <person name="Conant G."/>
            <person name="Drula E."/>
            <person name="Henrissat B."/>
            <person name="Hansel C."/>
            <person name="Singer S."/>
            <person name="Hutchinson M.I."/>
            <person name="de Vries R.P."/>
            <person name="Natvig D.O."/>
            <person name="Powell A.J."/>
            <person name="Tsang A."/>
            <person name="Grigoriev I.V."/>
        </authorList>
    </citation>
    <scope>NUCLEOTIDE SEQUENCE [LARGE SCALE GENOMIC DNA]</scope>
    <source>
        <strain evidence="3 4">CBS 620.91</strain>
    </source>
</reference>
<feature type="compositionally biased region" description="Low complexity" evidence="2">
    <location>
        <begin position="1018"/>
        <end position="1036"/>
    </location>
</feature>
<feature type="compositionally biased region" description="Pro residues" evidence="2">
    <location>
        <begin position="1295"/>
        <end position="1312"/>
    </location>
</feature>
<feature type="compositionally biased region" description="Polar residues" evidence="2">
    <location>
        <begin position="45"/>
        <end position="55"/>
    </location>
</feature>
<evidence type="ECO:0000256" key="1">
    <source>
        <dbReference type="SAM" id="Coils"/>
    </source>
</evidence>
<feature type="compositionally biased region" description="Basic and acidic residues" evidence="2">
    <location>
        <begin position="563"/>
        <end position="577"/>
    </location>
</feature>
<feature type="compositionally biased region" description="Low complexity" evidence="2">
    <location>
        <begin position="134"/>
        <end position="149"/>
    </location>
</feature>
<name>A0ABR3VC23_HUMIN</name>
<feature type="compositionally biased region" description="Low complexity" evidence="2">
    <location>
        <begin position="1103"/>
        <end position="1117"/>
    </location>
</feature>
<feature type="region of interest" description="Disordered" evidence="2">
    <location>
        <begin position="1"/>
        <end position="190"/>
    </location>
</feature>
<feature type="compositionally biased region" description="Polar residues" evidence="2">
    <location>
        <begin position="1118"/>
        <end position="1132"/>
    </location>
</feature>
<feature type="compositionally biased region" description="Basic and acidic residues" evidence="2">
    <location>
        <begin position="1191"/>
        <end position="1205"/>
    </location>
</feature>
<feature type="compositionally biased region" description="Polar residues" evidence="2">
    <location>
        <begin position="64"/>
        <end position="74"/>
    </location>
</feature>
<feature type="compositionally biased region" description="Basic and acidic residues" evidence="2">
    <location>
        <begin position="1160"/>
        <end position="1173"/>
    </location>
</feature>
<proteinExistence type="predicted"/>
<evidence type="ECO:0000313" key="3">
    <source>
        <dbReference type="EMBL" id="KAL1838931.1"/>
    </source>
</evidence>
<gene>
    <name evidence="3" type="ORF">VTJ49DRAFT_2062</name>
</gene>
<feature type="region of interest" description="Disordered" evidence="2">
    <location>
        <begin position="563"/>
        <end position="645"/>
    </location>
</feature>